<dbReference type="Pfam" id="PF08668">
    <property type="entry name" value="HDOD"/>
    <property type="match status" value="1"/>
</dbReference>
<dbReference type="InterPro" id="IPR052340">
    <property type="entry name" value="RNase_Y/CdgJ"/>
</dbReference>
<proteinExistence type="predicted"/>
<dbReference type="RefSeq" id="WP_160550046.1">
    <property type="nucleotide sequence ID" value="NZ_CP047650.1"/>
</dbReference>
<dbReference type="InterPro" id="IPR013976">
    <property type="entry name" value="HDOD"/>
</dbReference>
<name>A0A857J0P6_9BURK</name>
<sequence length="274" mass="29554">MQLSELLAMPAALPSIPKVVALLMAELNREEPDLRTVNQLINTDPGLATRVLQLANSAHFQLAGRIGSVSEALAIMGLNHVKSLVSAAALSGAFRAVPGIVMAQFWRYSLDVAKISRALAGNVRENQGTAFTAGLIHCAGELVMHLGMGPDIQSLDRTVPPLDMRRARAEQRSFGFAWGEVGAGLCRSWNFPQQIVDALQYQHAPFDNDAYEPLAGILHLATWRARAREAQLGEKELATSFPDVVGLTLGMDIDGVLQQDPIDWSSGSEAAMFA</sequence>
<dbReference type="PANTHER" id="PTHR33525:SF6">
    <property type="entry name" value="HDOD DOMAIN-CONTAINING PROTEIN"/>
    <property type="match status" value="1"/>
</dbReference>
<keyword evidence="3" id="KW-1185">Reference proteome</keyword>
<dbReference type="AlphaFoldDB" id="A0A857J0P6"/>
<dbReference type="PANTHER" id="PTHR33525">
    <property type="match status" value="1"/>
</dbReference>
<organism evidence="2 3">
    <name type="scientific">Xylophilus rhododendri</name>
    <dbReference type="NCBI Taxonomy" id="2697032"/>
    <lineage>
        <taxon>Bacteria</taxon>
        <taxon>Pseudomonadati</taxon>
        <taxon>Pseudomonadota</taxon>
        <taxon>Betaproteobacteria</taxon>
        <taxon>Burkholderiales</taxon>
        <taxon>Xylophilus</taxon>
    </lineage>
</organism>
<evidence type="ECO:0000313" key="3">
    <source>
        <dbReference type="Proteomes" id="UP000464787"/>
    </source>
</evidence>
<gene>
    <name evidence="2" type="ORF">GT347_00045</name>
</gene>
<dbReference type="KEGG" id="xyk:GT347_00045"/>
<evidence type="ECO:0000259" key="1">
    <source>
        <dbReference type="PROSITE" id="PS51833"/>
    </source>
</evidence>
<feature type="domain" description="HDOD" evidence="1">
    <location>
        <begin position="13"/>
        <end position="205"/>
    </location>
</feature>
<evidence type="ECO:0000313" key="2">
    <source>
        <dbReference type="EMBL" id="QHI96528.1"/>
    </source>
</evidence>
<reference evidence="2 3" key="1">
    <citation type="submission" date="2020-01" db="EMBL/GenBank/DDBJ databases">
        <title>Genome sequencing of strain KACC 21265.</title>
        <authorList>
            <person name="Heo J."/>
            <person name="Kim S.-J."/>
            <person name="Kim J.-S."/>
            <person name="Hong S.-B."/>
            <person name="Kwon S.-W."/>
        </authorList>
    </citation>
    <scope>NUCLEOTIDE SEQUENCE [LARGE SCALE GENOMIC DNA]</scope>
    <source>
        <strain evidence="2 3">KACC 21265</strain>
    </source>
</reference>
<protein>
    <submittedName>
        <fullName evidence="2">HDOD domain-containing protein</fullName>
    </submittedName>
</protein>
<dbReference type="SUPFAM" id="SSF109604">
    <property type="entry name" value="HD-domain/PDEase-like"/>
    <property type="match status" value="1"/>
</dbReference>
<accession>A0A857J0P6</accession>
<dbReference type="PROSITE" id="PS51833">
    <property type="entry name" value="HDOD"/>
    <property type="match status" value="1"/>
</dbReference>
<dbReference type="Gene3D" id="1.10.3210.10">
    <property type="entry name" value="Hypothetical protein af1432"/>
    <property type="match status" value="1"/>
</dbReference>
<dbReference type="EMBL" id="CP047650">
    <property type="protein sequence ID" value="QHI96528.1"/>
    <property type="molecule type" value="Genomic_DNA"/>
</dbReference>
<dbReference type="Proteomes" id="UP000464787">
    <property type="component" value="Chromosome"/>
</dbReference>